<protein>
    <submittedName>
        <fullName evidence="1">Uncharacterized protein</fullName>
    </submittedName>
</protein>
<organism evidence="1 2">
    <name type="scientific">Entomophthora muscae</name>
    <dbReference type="NCBI Taxonomy" id="34485"/>
    <lineage>
        <taxon>Eukaryota</taxon>
        <taxon>Fungi</taxon>
        <taxon>Fungi incertae sedis</taxon>
        <taxon>Zoopagomycota</taxon>
        <taxon>Entomophthoromycotina</taxon>
        <taxon>Entomophthoromycetes</taxon>
        <taxon>Entomophthorales</taxon>
        <taxon>Entomophthoraceae</taxon>
        <taxon>Entomophthora</taxon>
    </lineage>
</organism>
<accession>A0ACC2S7F0</accession>
<gene>
    <name evidence="1" type="ORF">DSO57_1016243</name>
</gene>
<sequence length="255" mass="29219">MNSFNQTSPLLQNANTFGQQNSGAQDSYAPFGAQSFANQQSSSFAAQNFGNHQHPSFAAQAQGSQQQCNGNQSENQHRNQRSQVDALREVEQRAQQCQDVLYQEHQQGNDYQTARRTGYIVAKNANISRFIIENVRREIHKRQRYSNSPVERQAYHMHKKLLKELARIIFQLIYLSFQRANIQDSFLRENLADKLIGLAQQAQHLTRDIISDIQIQHDDNQIQTPFYSQNYDGQCQENVDNAGQSSQNQASLENL</sequence>
<keyword evidence="2" id="KW-1185">Reference proteome</keyword>
<dbReference type="Proteomes" id="UP001165960">
    <property type="component" value="Unassembled WGS sequence"/>
</dbReference>
<name>A0ACC2S7F0_9FUNG</name>
<reference evidence="1" key="1">
    <citation type="submission" date="2022-04" db="EMBL/GenBank/DDBJ databases">
        <title>Genome of the entomopathogenic fungus Entomophthora muscae.</title>
        <authorList>
            <person name="Elya C."/>
            <person name="Lovett B.R."/>
            <person name="Lee E."/>
            <person name="Macias A.M."/>
            <person name="Hajek A.E."/>
            <person name="De Bivort B.L."/>
            <person name="Kasson M.T."/>
            <person name="De Fine Licht H.H."/>
            <person name="Stajich J.E."/>
        </authorList>
    </citation>
    <scope>NUCLEOTIDE SEQUENCE</scope>
    <source>
        <strain evidence="1">Berkeley</strain>
    </source>
</reference>
<evidence type="ECO:0000313" key="1">
    <source>
        <dbReference type="EMBL" id="KAJ9058071.1"/>
    </source>
</evidence>
<comment type="caution">
    <text evidence="1">The sequence shown here is derived from an EMBL/GenBank/DDBJ whole genome shotgun (WGS) entry which is preliminary data.</text>
</comment>
<dbReference type="EMBL" id="QTSX02005745">
    <property type="protein sequence ID" value="KAJ9058071.1"/>
    <property type="molecule type" value="Genomic_DNA"/>
</dbReference>
<proteinExistence type="predicted"/>
<evidence type="ECO:0000313" key="2">
    <source>
        <dbReference type="Proteomes" id="UP001165960"/>
    </source>
</evidence>